<comment type="pathway">
    <text evidence="1">Protein modification; protein ubiquitination.</text>
</comment>
<sequence length="483" mass="51651">MPAAFKEDGGDFVSAQLEKVATFRTPSGVQQGRYVLRQERWADLDLYHPRLTPRRGLLQLAEEQYALTHGGATAASHLLPRWQPASPSLAGLHRGLLCEELLQLTISAVMHNQRRTGRVSDTAAVRALHLLHLAVDAACCAVRGDAAMPSPALEAKAFFALFWRQGLLLAEDGKGGSKRKASPSRDPLGPPEWEDTALEVLVRLSRAGGADRANVERGGGAEGSGRRASGEERESDEAACAKALLAAVVEADVECRQQVALIQGGGNKDEGGGEQRTAAGAEARGAGAGKMEVDGEEEKESDMERRRRVGRERQAQMLAQMQRQQQAAAATLGMDRVKQREEAAATAPRDRATGGQSQAAAREGGSEAGGGVQGAGSTMVVVRGEPGLTLTGLDETSGAMEEVEEEEEEVHECALCKCPGHDSRMGTLGYVTFAQRTRLPALAGMAGRQWRRVVPQESTARSMCELPEAWEDLEEDSSMVIEA</sequence>
<dbReference type="EMBL" id="LGRX02018759">
    <property type="protein sequence ID" value="KAK3259415.1"/>
    <property type="molecule type" value="Genomic_DNA"/>
</dbReference>
<comment type="function">
    <text evidence="1">Ubiquitin ligase protein which is a component of the N-end rule pathway. Recognizes and binds to proteins bearing specific N-terminal residues that are destabilizing according to the N-end rule, leading to their ubiquitination and subsequent degradation.</text>
</comment>
<feature type="compositionally biased region" description="Basic and acidic residues" evidence="2">
    <location>
        <begin position="335"/>
        <end position="352"/>
    </location>
</feature>
<dbReference type="GO" id="GO:0016567">
    <property type="term" value="P:protein ubiquitination"/>
    <property type="evidence" value="ECO:0007669"/>
    <property type="project" value="UniProtKB-UniRule"/>
</dbReference>
<keyword evidence="1" id="KW-0808">Transferase</keyword>
<dbReference type="AlphaFoldDB" id="A0AAE0KT11"/>
<protein>
    <recommendedName>
        <fullName evidence="1">E3 ubiquitin-protein ligase</fullName>
        <ecNumber evidence="1">2.3.2.27</ecNumber>
    </recommendedName>
</protein>
<gene>
    <name evidence="3" type="ORF">CYMTET_31588</name>
</gene>
<accession>A0AAE0KT11</accession>
<proteinExistence type="inferred from homology"/>
<feature type="region of interest" description="Disordered" evidence="2">
    <location>
        <begin position="211"/>
        <end position="234"/>
    </location>
</feature>
<dbReference type="PANTHER" id="PTHR21497">
    <property type="entry name" value="UBIQUITIN LIGASE E3 ALPHA-RELATED"/>
    <property type="match status" value="1"/>
</dbReference>
<dbReference type="GO" id="GO:0008270">
    <property type="term" value="F:zinc ion binding"/>
    <property type="evidence" value="ECO:0007669"/>
    <property type="project" value="UniProtKB-UniRule"/>
</dbReference>
<dbReference type="GO" id="GO:0005737">
    <property type="term" value="C:cytoplasm"/>
    <property type="evidence" value="ECO:0007669"/>
    <property type="project" value="TreeGrafter"/>
</dbReference>
<dbReference type="InterPro" id="IPR039164">
    <property type="entry name" value="UBR1-like"/>
</dbReference>
<evidence type="ECO:0000313" key="4">
    <source>
        <dbReference type="Proteomes" id="UP001190700"/>
    </source>
</evidence>
<name>A0AAE0KT11_9CHLO</name>
<dbReference type="GO" id="GO:0071596">
    <property type="term" value="P:ubiquitin-dependent protein catabolic process via the N-end rule pathway"/>
    <property type="evidence" value="ECO:0007669"/>
    <property type="project" value="UniProtKB-UniRule"/>
</dbReference>
<evidence type="ECO:0000256" key="1">
    <source>
        <dbReference type="RuleBase" id="RU366018"/>
    </source>
</evidence>
<dbReference type="Proteomes" id="UP001190700">
    <property type="component" value="Unassembled WGS sequence"/>
</dbReference>
<keyword evidence="1" id="KW-0833">Ubl conjugation pathway</keyword>
<keyword evidence="1" id="KW-0479">Metal-binding</keyword>
<comment type="similarity">
    <text evidence="1">Belongs to the E3 ubiquitin-protein ligase UBR1-like family.</text>
</comment>
<keyword evidence="1" id="KW-0862">Zinc</keyword>
<comment type="caution">
    <text evidence="3">The sequence shown here is derived from an EMBL/GenBank/DDBJ whole genome shotgun (WGS) entry which is preliminary data.</text>
</comment>
<keyword evidence="4" id="KW-1185">Reference proteome</keyword>
<dbReference type="GO" id="GO:0000151">
    <property type="term" value="C:ubiquitin ligase complex"/>
    <property type="evidence" value="ECO:0007669"/>
    <property type="project" value="TreeGrafter"/>
</dbReference>
<dbReference type="PANTHER" id="PTHR21497:SF53">
    <property type="entry name" value="E3 UBIQUITIN-PROTEIN LIGASE PRT6"/>
    <property type="match status" value="1"/>
</dbReference>
<feature type="compositionally biased region" description="Low complexity" evidence="2">
    <location>
        <begin position="275"/>
        <end position="285"/>
    </location>
</feature>
<dbReference type="EC" id="2.3.2.27" evidence="1"/>
<keyword evidence="1" id="KW-0863">Zinc-finger</keyword>
<evidence type="ECO:0000256" key="2">
    <source>
        <dbReference type="SAM" id="MobiDB-lite"/>
    </source>
</evidence>
<evidence type="ECO:0000313" key="3">
    <source>
        <dbReference type="EMBL" id="KAK3259415.1"/>
    </source>
</evidence>
<organism evidence="3 4">
    <name type="scientific">Cymbomonas tetramitiformis</name>
    <dbReference type="NCBI Taxonomy" id="36881"/>
    <lineage>
        <taxon>Eukaryota</taxon>
        <taxon>Viridiplantae</taxon>
        <taxon>Chlorophyta</taxon>
        <taxon>Pyramimonadophyceae</taxon>
        <taxon>Pyramimonadales</taxon>
        <taxon>Pyramimonadaceae</taxon>
        <taxon>Cymbomonas</taxon>
    </lineage>
</organism>
<feature type="region of interest" description="Disordered" evidence="2">
    <location>
        <begin position="173"/>
        <end position="193"/>
    </location>
</feature>
<reference evidence="3 4" key="1">
    <citation type="journal article" date="2015" name="Genome Biol. Evol.">
        <title>Comparative Genomics of a Bacterivorous Green Alga Reveals Evolutionary Causalities and Consequences of Phago-Mixotrophic Mode of Nutrition.</title>
        <authorList>
            <person name="Burns J.A."/>
            <person name="Paasch A."/>
            <person name="Narechania A."/>
            <person name="Kim E."/>
        </authorList>
    </citation>
    <scope>NUCLEOTIDE SEQUENCE [LARGE SCALE GENOMIC DNA]</scope>
    <source>
        <strain evidence="3 4">PLY_AMNH</strain>
    </source>
</reference>
<feature type="compositionally biased region" description="Low complexity" evidence="2">
    <location>
        <begin position="315"/>
        <end position="330"/>
    </location>
</feature>
<feature type="region of interest" description="Disordered" evidence="2">
    <location>
        <begin position="263"/>
        <end position="375"/>
    </location>
</feature>
<feature type="non-terminal residue" evidence="3">
    <location>
        <position position="483"/>
    </location>
</feature>
<dbReference type="GO" id="GO:0061630">
    <property type="term" value="F:ubiquitin protein ligase activity"/>
    <property type="evidence" value="ECO:0007669"/>
    <property type="project" value="UniProtKB-UniRule"/>
</dbReference>
<comment type="catalytic activity">
    <reaction evidence="1">
        <text>S-ubiquitinyl-[E2 ubiquitin-conjugating enzyme]-L-cysteine + [acceptor protein]-L-lysine = [E2 ubiquitin-conjugating enzyme]-L-cysteine + N(6)-ubiquitinyl-[acceptor protein]-L-lysine.</text>
        <dbReference type="EC" id="2.3.2.27"/>
    </reaction>
</comment>